<gene>
    <name evidence="1" type="ORF">QFC21_004427</name>
</gene>
<sequence>MTISPPPLYSVSTFHSAATDLKHALTEATTPVAAAGKPLHTKHLNVENPVPVNVFNYTGAVFDNDEDYKFAEFLPSFPEISLPALTPTPFTDRGLFASPGKATLYAEIADQGGKAVHQTPALGVEIRGVKLQKLSKAALDDLALLVAERGIVVFRKQTDLTIEEQLAVGAHWGPPHATDFFTQSTCTRPPVFLVVKVSNTYMASLPARRVPMSCLSFALRFVVVYADKGARPDPTAFAKVELFHSDVTYELQPPGPTLLRNLVTPDLGGDTLFSSGAAVFSSFSPHYQQYLESLSAVHSGHEQARGARGAGQHVRREPIETVHPVVRVCPSTGIKSVFVNAGFTRRIVGVPKAESDNVLRFLHEQFAVNHDFTWRVKWEKDDVAIWDNRTVNHSALFDFWPDRRHAVRVTPSAEQPESVAAYEARTGTRAKDWLEERYKALGATKSVLDSGVGKKERGFKD</sequence>
<comment type="caution">
    <text evidence="1">The sequence shown here is derived from an EMBL/GenBank/DDBJ whole genome shotgun (WGS) entry which is preliminary data.</text>
</comment>
<proteinExistence type="predicted"/>
<protein>
    <submittedName>
        <fullName evidence="1">Uncharacterized protein</fullName>
    </submittedName>
</protein>
<dbReference type="Proteomes" id="UP001227268">
    <property type="component" value="Unassembled WGS sequence"/>
</dbReference>
<reference evidence="1" key="1">
    <citation type="submission" date="2023-04" db="EMBL/GenBank/DDBJ databases">
        <title>Draft Genome sequencing of Naganishia species isolated from polar environments using Oxford Nanopore Technology.</title>
        <authorList>
            <person name="Leo P."/>
            <person name="Venkateswaran K."/>
        </authorList>
    </citation>
    <scope>NUCLEOTIDE SEQUENCE</scope>
    <source>
        <strain evidence="1">MNA-CCFEE 5423</strain>
    </source>
</reference>
<dbReference type="EMBL" id="JASBWT010000015">
    <property type="protein sequence ID" value="KAJ9098098.1"/>
    <property type="molecule type" value="Genomic_DNA"/>
</dbReference>
<name>A0ACC2VG31_9TREE</name>
<accession>A0ACC2VG31</accession>
<organism evidence="1 2">
    <name type="scientific">Naganishia friedmannii</name>
    <dbReference type="NCBI Taxonomy" id="89922"/>
    <lineage>
        <taxon>Eukaryota</taxon>
        <taxon>Fungi</taxon>
        <taxon>Dikarya</taxon>
        <taxon>Basidiomycota</taxon>
        <taxon>Agaricomycotina</taxon>
        <taxon>Tremellomycetes</taxon>
        <taxon>Filobasidiales</taxon>
        <taxon>Filobasidiaceae</taxon>
        <taxon>Naganishia</taxon>
    </lineage>
</organism>
<keyword evidence="2" id="KW-1185">Reference proteome</keyword>
<evidence type="ECO:0000313" key="1">
    <source>
        <dbReference type="EMBL" id="KAJ9098098.1"/>
    </source>
</evidence>
<evidence type="ECO:0000313" key="2">
    <source>
        <dbReference type="Proteomes" id="UP001227268"/>
    </source>
</evidence>